<feature type="compositionally biased region" description="Polar residues" evidence="7">
    <location>
        <begin position="783"/>
        <end position="808"/>
    </location>
</feature>
<dbReference type="InterPro" id="IPR001394">
    <property type="entry name" value="Peptidase_C19_UCH"/>
</dbReference>
<dbReference type="PANTHER" id="PTHR43982">
    <property type="entry name" value="UBIQUITIN CARBOXYL-TERMINAL HYDROLASE"/>
    <property type="match status" value="1"/>
</dbReference>
<evidence type="ECO:0000256" key="7">
    <source>
        <dbReference type="SAM" id="MobiDB-lite"/>
    </source>
</evidence>
<keyword evidence="6" id="KW-0788">Thiol protease</keyword>
<feature type="region of interest" description="Disordered" evidence="7">
    <location>
        <begin position="17"/>
        <end position="40"/>
    </location>
</feature>
<protein>
    <recommendedName>
        <fullName evidence="2">ubiquitinyl hydrolase 1</fullName>
        <ecNumber evidence="2">3.4.19.12</ecNumber>
    </recommendedName>
</protein>
<proteinExistence type="predicted"/>
<evidence type="ECO:0000256" key="3">
    <source>
        <dbReference type="ARBA" id="ARBA00022670"/>
    </source>
</evidence>
<gene>
    <name evidence="9" type="ORF">BGW36DRAFT_424172</name>
</gene>
<keyword evidence="5 9" id="KW-0378">Hydrolase</keyword>
<dbReference type="Pfam" id="PF13446">
    <property type="entry name" value="RPT"/>
    <property type="match status" value="4"/>
</dbReference>
<dbReference type="GO" id="GO:0070628">
    <property type="term" value="F:proteasome binding"/>
    <property type="evidence" value="ECO:0007669"/>
    <property type="project" value="TreeGrafter"/>
</dbReference>
<dbReference type="RefSeq" id="XP_046075250.1">
    <property type="nucleotide sequence ID" value="XM_046219926.1"/>
</dbReference>
<feature type="compositionally biased region" description="Polar residues" evidence="7">
    <location>
        <begin position="761"/>
        <end position="770"/>
    </location>
</feature>
<dbReference type="InterPro" id="IPR044635">
    <property type="entry name" value="UBP14-like"/>
</dbReference>
<dbReference type="PROSITE" id="PS00972">
    <property type="entry name" value="USP_1"/>
    <property type="match status" value="1"/>
</dbReference>
<evidence type="ECO:0000256" key="2">
    <source>
        <dbReference type="ARBA" id="ARBA00012759"/>
    </source>
</evidence>
<keyword evidence="10" id="KW-1185">Reference proteome</keyword>
<evidence type="ECO:0000256" key="4">
    <source>
        <dbReference type="ARBA" id="ARBA00022786"/>
    </source>
</evidence>
<dbReference type="EC" id="3.4.19.12" evidence="2"/>
<dbReference type="EMBL" id="JAJTJA010000003">
    <property type="protein sequence ID" value="KAH8701874.1"/>
    <property type="molecule type" value="Genomic_DNA"/>
</dbReference>
<dbReference type="Gene3D" id="3.90.70.10">
    <property type="entry name" value="Cysteine proteinases"/>
    <property type="match status" value="2"/>
</dbReference>
<keyword evidence="4" id="KW-0833">Ubl conjugation pathway</keyword>
<feature type="domain" description="USP" evidence="8">
    <location>
        <begin position="617"/>
        <end position="1192"/>
    </location>
</feature>
<dbReference type="Proteomes" id="UP001201262">
    <property type="component" value="Unassembled WGS sequence"/>
</dbReference>
<sequence length="1290" mass="144503">MTSLYQRAGKTAPRFLHDIDRYDPDHPPASGRNLLADTPPVFADGYNGTPEWLSPSACQHTYKLKPNQTSVLSPEQRRGRGAVSIVSAFCSKCRCHLQMRVAYTGNAVPIDNHLHHLVCQSASRMNGTVTPQSQRIETYYYACSYPTCGTTVSMDILSALLRPEFVQLLTDVELVNKRADEAIAAHPDRLEGIARPQPITILTNLSTYIHNALYDSQRSKPISSINKRFVVCFGVDGQPCKDLLTYLGFSSPNEGFWDPPRPDTSTERPFRDELSIFLDNAIHELSALIEQRPPSEKKIPYSLNPLKLANAELLNALEAANYSKASRLIEFQMAGWPCYEDLGVLEDMSSDLIIEAYHRQVAVDPGHGPRYLQCLRHIAQLRGGPDADTINEAVMFAYSKGAYTTDDVWNAYRYFDLNPNDPTLADDVIIGRFHAYLSSTTHEAETRQQLLRIGEARKSEHIKSAAEDKITAAEQALVFLGVEENTPDDFIITMYTTKVNDSPSSKPVAQKALSLIADARNSEFLRHFLRTGESGVGEMDVGDAYRLLQIPDRTASDDSIIAAYTICIDDSRDSPDQMEVYSRALRIIANEKNSSMLSSYATGSSLQTDRDLSEWPVGLQNIGNTCYLNSLLQFYFTVRPYREMVLDFENNKTDLDEASLHAKKVGSRKVSKFEVERSQKFLRELRTLFQNMIRTPRPFVRPEQELARLTLISSTNEAEIRRRSTISGRRPFGLGEINGMTVAGPLGPPQSSESSGKDAPTNENTISVESQSKDAAISDIDSETTLVSEATQSIPQAPPNIKSNQSEGVQEAVEGSGGQNKSLNETSAEAKPEAESGEPPNRPPPVPPRPAEAQRSRQIIEEVELGAQQDVTEVINNVLFQSECAIRPRGIAPDGEQMDQVKDLFYGRTKSYITAKSGIRSKEEIWSDIKVDVASGPRDIYSAIDGAFDIQEISVDGALVEQFGSISKLPPVLQIQVQRVQFDPVKKTSFKSTHHLELKDTIYLDRYMDTQKQEIIRRRKECWEWKKKLKELDSRKAELLRLNEPDGQNMPALFKNTSELLGDLSSLDDANDVDIGNSDGPHVQLALEMETLSQISQTELAYIEQASKDTQTMISSQFSDYKRLAYCLYAVFMHQGSVEFGHYYIYIYDFKKEVWRKYNDNEITEVRDTSEIFGNQGRVNPPTPYFLVYVNAGMKDRLVEPVCREIIPEPSANPTGGDEPNSIDGPMDVDVNPPSYGNNNPWARSKNGLAGTLPTSPWNPSPFIPKKKKNHHVLPIRPFVQADQLPRDFW</sequence>
<feature type="compositionally biased region" description="Basic and acidic residues" evidence="7">
    <location>
        <begin position="17"/>
        <end position="26"/>
    </location>
</feature>
<dbReference type="GO" id="GO:0043161">
    <property type="term" value="P:proteasome-mediated ubiquitin-dependent protein catabolic process"/>
    <property type="evidence" value="ECO:0007669"/>
    <property type="project" value="InterPro"/>
</dbReference>
<dbReference type="GO" id="GO:0016579">
    <property type="term" value="P:protein deubiquitination"/>
    <property type="evidence" value="ECO:0007669"/>
    <property type="project" value="InterPro"/>
</dbReference>
<dbReference type="Pfam" id="PF00443">
    <property type="entry name" value="UCH"/>
    <property type="match status" value="1"/>
</dbReference>
<evidence type="ECO:0000313" key="10">
    <source>
        <dbReference type="Proteomes" id="UP001201262"/>
    </source>
</evidence>
<dbReference type="GeneID" id="70250213"/>
<accession>A0AAD4KWR0</accession>
<comment type="caution">
    <text evidence="9">The sequence shown here is derived from an EMBL/GenBank/DDBJ whole genome shotgun (WGS) entry which is preliminary data.</text>
</comment>
<dbReference type="SUPFAM" id="SSF54001">
    <property type="entry name" value="Cysteine proteinases"/>
    <property type="match status" value="1"/>
</dbReference>
<dbReference type="GO" id="GO:0004843">
    <property type="term" value="F:cysteine-type deubiquitinase activity"/>
    <property type="evidence" value="ECO:0007669"/>
    <property type="project" value="UniProtKB-EC"/>
</dbReference>
<evidence type="ECO:0000259" key="8">
    <source>
        <dbReference type="PROSITE" id="PS50235"/>
    </source>
</evidence>
<dbReference type="FunFam" id="3.90.70.10:FF:000122">
    <property type="entry name" value="Ubiquitin carboxyl-terminal hydrolase 2"/>
    <property type="match status" value="1"/>
</dbReference>
<comment type="catalytic activity">
    <reaction evidence="1">
        <text>Thiol-dependent hydrolysis of ester, thioester, amide, peptide and isopeptide bonds formed by the C-terminal Gly of ubiquitin (a 76-residue protein attached to proteins as an intracellular targeting signal).</text>
        <dbReference type="EC" id="3.4.19.12"/>
    </reaction>
</comment>
<dbReference type="PROSITE" id="PS00973">
    <property type="entry name" value="USP_2"/>
    <property type="match status" value="1"/>
</dbReference>
<feature type="region of interest" description="Disordered" evidence="7">
    <location>
        <begin position="730"/>
        <end position="856"/>
    </location>
</feature>
<feature type="compositionally biased region" description="Pro residues" evidence="7">
    <location>
        <begin position="840"/>
        <end position="850"/>
    </location>
</feature>
<dbReference type="InterPro" id="IPR038765">
    <property type="entry name" value="Papain-like_cys_pep_sf"/>
</dbReference>
<evidence type="ECO:0000256" key="6">
    <source>
        <dbReference type="ARBA" id="ARBA00022807"/>
    </source>
</evidence>
<evidence type="ECO:0000256" key="1">
    <source>
        <dbReference type="ARBA" id="ARBA00000707"/>
    </source>
</evidence>
<name>A0AAD4KWR0_9EURO</name>
<organism evidence="9 10">
    <name type="scientific">Talaromyces proteolyticus</name>
    <dbReference type="NCBI Taxonomy" id="1131652"/>
    <lineage>
        <taxon>Eukaryota</taxon>
        <taxon>Fungi</taxon>
        <taxon>Dikarya</taxon>
        <taxon>Ascomycota</taxon>
        <taxon>Pezizomycotina</taxon>
        <taxon>Eurotiomycetes</taxon>
        <taxon>Eurotiomycetidae</taxon>
        <taxon>Eurotiales</taxon>
        <taxon>Trichocomaceae</taxon>
        <taxon>Talaromyces</taxon>
        <taxon>Talaromyces sect. Bacilispori</taxon>
    </lineage>
</organism>
<dbReference type="InterPro" id="IPR025305">
    <property type="entry name" value="UCH_repeat_domain"/>
</dbReference>
<dbReference type="InterPro" id="IPR028889">
    <property type="entry name" value="USP"/>
</dbReference>
<dbReference type="PANTHER" id="PTHR43982:SF6">
    <property type="entry name" value="UBIQUITIN CARBOXYL-TERMINAL HYDROLASE 2-RELATED"/>
    <property type="match status" value="1"/>
</dbReference>
<dbReference type="CDD" id="cd02666">
    <property type="entry name" value="Peptidase_C19J"/>
    <property type="match status" value="1"/>
</dbReference>
<dbReference type="InterPro" id="IPR018200">
    <property type="entry name" value="USP_CS"/>
</dbReference>
<keyword evidence="3" id="KW-0645">Protease</keyword>
<evidence type="ECO:0000256" key="5">
    <source>
        <dbReference type="ARBA" id="ARBA00022801"/>
    </source>
</evidence>
<dbReference type="GO" id="GO:0061136">
    <property type="term" value="P:regulation of proteasomal protein catabolic process"/>
    <property type="evidence" value="ECO:0007669"/>
    <property type="project" value="TreeGrafter"/>
</dbReference>
<reference evidence="9" key="1">
    <citation type="submission" date="2021-12" db="EMBL/GenBank/DDBJ databases">
        <title>Convergent genome expansion in fungi linked to evolution of root-endophyte symbiosis.</title>
        <authorList>
            <consortium name="DOE Joint Genome Institute"/>
            <person name="Ke Y.-H."/>
            <person name="Bonito G."/>
            <person name="Liao H.-L."/>
            <person name="Looney B."/>
            <person name="Rojas-Flechas A."/>
            <person name="Nash J."/>
            <person name="Hameed K."/>
            <person name="Schadt C."/>
            <person name="Martin F."/>
            <person name="Crous P.W."/>
            <person name="Miettinen O."/>
            <person name="Magnuson J.K."/>
            <person name="Labbe J."/>
            <person name="Jacobson D."/>
            <person name="Doktycz M.J."/>
            <person name="Veneault-Fourrey C."/>
            <person name="Kuo A."/>
            <person name="Mondo S."/>
            <person name="Calhoun S."/>
            <person name="Riley R."/>
            <person name="Ohm R."/>
            <person name="LaButti K."/>
            <person name="Andreopoulos B."/>
            <person name="Pangilinan J."/>
            <person name="Nolan M."/>
            <person name="Tritt A."/>
            <person name="Clum A."/>
            <person name="Lipzen A."/>
            <person name="Daum C."/>
            <person name="Barry K."/>
            <person name="Grigoriev I.V."/>
            <person name="Vilgalys R."/>
        </authorList>
    </citation>
    <scope>NUCLEOTIDE SEQUENCE</scope>
    <source>
        <strain evidence="9">PMI_201</strain>
    </source>
</reference>
<evidence type="ECO:0000313" key="9">
    <source>
        <dbReference type="EMBL" id="KAH8701874.1"/>
    </source>
</evidence>
<dbReference type="PROSITE" id="PS50235">
    <property type="entry name" value="USP_3"/>
    <property type="match status" value="1"/>
</dbReference>